<accession>A0ABW5HDU9</accession>
<dbReference type="InterPro" id="IPR011765">
    <property type="entry name" value="Pept_M16_N"/>
</dbReference>
<dbReference type="InterPro" id="IPR007863">
    <property type="entry name" value="Peptidase_M16_C"/>
</dbReference>
<dbReference type="Gene3D" id="3.30.830.10">
    <property type="entry name" value="Metalloenzyme, LuxS/M16 peptidase-like"/>
    <property type="match status" value="2"/>
</dbReference>
<evidence type="ECO:0000256" key="1">
    <source>
        <dbReference type="SAM" id="MobiDB-lite"/>
    </source>
</evidence>
<feature type="domain" description="Peptidase M16 C-terminal" evidence="3">
    <location>
        <begin position="202"/>
        <end position="376"/>
    </location>
</feature>
<dbReference type="EMBL" id="JBHUKS010000020">
    <property type="protein sequence ID" value="MFD2471262.1"/>
    <property type="molecule type" value="Genomic_DNA"/>
</dbReference>
<dbReference type="PANTHER" id="PTHR11851:SF224">
    <property type="entry name" value="PROCESSING PROTEASE"/>
    <property type="match status" value="1"/>
</dbReference>
<sequence>MTSAEQVKAAHRSAEEIGRTAAGPRPLPALGHQRAAADLSHVDTTLSNGLRVLAVRKASVPMVELRLWIPFAGEDRMHAATAEVLAETVLTGTARRDRVEIDAEVALIGGDLSAGVDPERLYFGGTSLSDGLPTLLDVLGDVLTGATYNDAEVARERERLIERIAVSRTQPRTIAREALQKHRYGDHPATREVPQAEDVAEVTAEQVRALHTASVLPRGAVLVLVGDLNPHAVPAELERALGGWKSDRSAVLLPPLPELTGGNVLLVPRAGAVQSQLRLSAQTVPRTDPRYPALQLANLAFGGYFSSRLVENIREDKGYTYGAHSGFEFTGDSAVVNVDADTANEVTAAAYLETRYELFRLGTVPPTDEEVESVRQYAMGSLVTGTSSQGGLAGQLMALASNGLGIEWLQSHPERLAAVTADQVAEAAAEFFAPGRFTGVVVGDAELLAPKLAALGVSTSEVSPSEKD</sequence>
<dbReference type="Pfam" id="PF00675">
    <property type="entry name" value="Peptidase_M16"/>
    <property type="match status" value="1"/>
</dbReference>
<dbReference type="PANTHER" id="PTHR11851">
    <property type="entry name" value="METALLOPROTEASE"/>
    <property type="match status" value="1"/>
</dbReference>
<protein>
    <submittedName>
        <fullName evidence="4">M16 family metallopeptidase</fullName>
    </submittedName>
</protein>
<dbReference type="Pfam" id="PF05193">
    <property type="entry name" value="Peptidase_M16_C"/>
    <property type="match status" value="1"/>
</dbReference>
<reference evidence="5" key="1">
    <citation type="journal article" date="2019" name="Int. J. Syst. Evol. Microbiol.">
        <title>The Global Catalogue of Microorganisms (GCM) 10K type strain sequencing project: providing services to taxonomists for standard genome sequencing and annotation.</title>
        <authorList>
            <consortium name="The Broad Institute Genomics Platform"/>
            <consortium name="The Broad Institute Genome Sequencing Center for Infectious Disease"/>
            <person name="Wu L."/>
            <person name="Ma J."/>
        </authorList>
    </citation>
    <scope>NUCLEOTIDE SEQUENCE [LARGE SCALE GENOMIC DNA]</scope>
    <source>
        <strain evidence="5">CGMCC 4.7641</strain>
    </source>
</reference>
<proteinExistence type="predicted"/>
<comment type="caution">
    <text evidence="4">The sequence shown here is derived from an EMBL/GenBank/DDBJ whole genome shotgun (WGS) entry which is preliminary data.</text>
</comment>
<evidence type="ECO:0000259" key="3">
    <source>
        <dbReference type="Pfam" id="PF05193"/>
    </source>
</evidence>
<dbReference type="RefSeq" id="WP_378308530.1">
    <property type="nucleotide sequence ID" value="NZ_JBHUKS010000020.1"/>
</dbReference>
<name>A0ABW5HDU9_9PSEU</name>
<dbReference type="InterPro" id="IPR011249">
    <property type="entry name" value="Metalloenz_LuxS/M16"/>
</dbReference>
<evidence type="ECO:0000313" key="4">
    <source>
        <dbReference type="EMBL" id="MFD2471262.1"/>
    </source>
</evidence>
<evidence type="ECO:0000313" key="5">
    <source>
        <dbReference type="Proteomes" id="UP001597483"/>
    </source>
</evidence>
<gene>
    <name evidence="4" type="ORF">ACFSVL_27970</name>
</gene>
<evidence type="ECO:0000259" key="2">
    <source>
        <dbReference type="Pfam" id="PF00675"/>
    </source>
</evidence>
<dbReference type="InterPro" id="IPR050361">
    <property type="entry name" value="MPP/UQCRC_Complex"/>
</dbReference>
<feature type="region of interest" description="Disordered" evidence="1">
    <location>
        <begin position="1"/>
        <end position="29"/>
    </location>
</feature>
<feature type="domain" description="Peptidase M16 N-terminal" evidence="2">
    <location>
        <begin position="74"/>
        <end position="192"/>
    </location>
</feature>
<organism evidence="4 5">
    <name type="scientific">Amycolatopsis silviterrae</name>
    <dbReference type="NCBI Taxonomy" id="1656914"/>
    <lineage>
        <taxon>Bacteria</taxon>
        <taxon>Bacillati</taxon>
        <taxon>Actinomycetota</taxon>
        <taxon>Actinomycetes</taxon>
        <taxon>Pseudonocardiales</taxon>
        <taxon>Pseudonocardiaceae</taxon>
        <taxon>Amycolatopsis</taxon>
    </lineage>
</organism>
<dbReference type="SUPFAM" id="SSF63411">
    <property type="entry name" value="LuxS/MPP-like metallohydrolase"/>
    <property type="match status" value="2"/>
</dbReference>
<keyword evidence="5" id="KW-1185">Reference proteome</keyword>
<dbReference type="Proteomes" id="UP001597483">
    <property type="component" value="Unassembled WGS sequence"/>
</dbReference>